<keyword evidence="1" id="KW-0560">Oxidoreductase</keyword>
<dbReference type="FunFam" id="3.40.50.1970:FF:000003">
    <property type="entry name" value="Alcohol dehydrogenase, iron-containing"/>
    <property type="match status" value="1"/>
</dbReference>
<dbReference type="GO" id="GO:0004022">
    <property type="term" value="F:alcohol dehydrogenase (NAD+) activity"/>
    <property type="evidence" value="ECO:0007669"/>
    <property type="project" value="TreeGrafter"/>
</dbReference>
<dbReference type="InterPro" id="IPR039697">
    <property type="entry name" value="Alcohol_dehydrogenase_Fe"/>
</dbReference>
<comment type="caution">
    <text evidence="4">The sequence shown here is derived from an EMBL/GenBank/DDBJ whole genome shotgun (WGS) entry which is preliminary data.</text>
</comment>
<dbReference type="EMBL" id="DTBJ01000033">
    <property type="protein sequence ID" value="HGM58837.1"/>
    <property type="molecule type" value="Genomic_DNA"/>
</dbReference>
<gene>
    <name evidence="4" type="ORF">ENU14_04555</name>
</gene>
<dbReference type="InterPro" id="IPR001670">
    <property type="entry name" value="ADH_Fe/GldA"/>
</dbReference>
<evidence type="ECO:0000259" key="3">
    <source>
        <dbReference type="Pfam" id="PF25137"/>
    </source>
</evidence>
<dbReference type="PANTHER" id="PTHR11496">
    <property type="entry name" value="ALCOHOL DEHYDROGENASE"/>
    <property type="match status" value="1"/>
</dbReference>
<evidence type="ECO:0000256" key="1">
    <source>
        <dbReference type="ARBA" id="ARBA00023002"/>
    </source>
</evidence>
<dbReference type="Gene3D" id="3.40.50.1970">
    <property type="match status" value="1"/>
</dbReference>
<dbReference type="PANTHER" id="PTHR11496:SF104">
    <property type="entry name" value="3-DEOXY-ALPHA-D-MANNO-OCTULOSONATE 8-OXIDASE"/>
    <property type="match status" value="1"/>
</dbReference>
<dbReference type="AlphaFoldDB" id="A0A7C4DB37"/>
<dbReference type="Pfam" id="PF25137">
    <property type="entry name" value="ADH_Fe_C"/>
    <property type="match status" value="1"/>
</dbReference>
<dbReference type="Gene3D" id="1.20.1090.10">
    <property type="entry name" value="Dehydroquinate synthase-like - alpha domain"/>
    <property type="match status" value="1"/>
</dbReference>
<dbReference type="SUPFAM" id="SSF56796">
    <property type="entry name" value="Dehydroquinate synthase-like"/>
    <property type="match status" value="1"/>
</dbReference>
<name>A0A7C4DB37_STAMA</name>
<feature type="domain" description="Fe-containing alcohol dehydrogenase-like C-terminal" evidence="3">
    <location>
        <begin position="188"/>
        <end position="352"/>
    </location>
</feature>
<dbReference type="InterPro" id="IPR056798">
    <property type="entry name" value="ADH_Fe_C"/>
</dbReference>
<organism evidence="4">
    <name type="scientific">Staphylothermus marinus</name>
    <dbReference type="NCBI Taxonomy" id="2280"/>
    <lineage>
        <taxon>Archaea</taxon>
        <taxon>Thermoproteota</taxon>
        <taxon>Thermoprotei</taxon>
        <taxon>Desulfurococcales</taxon>
        <taxon>Desulfurococcaceae</taxon>
        <taxon>Staphylothermus</taxon>
    </lineage>
</organism>
<accession>A0A7C4DB37</accession>
<dbReference type="Pfam" id="PF00465">
    <property type="entry name" value="Fe-ADH"/>
    <property type="match status" value="1"/>
</dbReference>
<reference evidence="4" key="1">
    <citation type="journal article" date="2020" name="mSystems">
        <title>Genome- and Community-Level Interaction Insights into Carbon Utilization and Element Cycling Functions of Hydrothermarchaeota in Hydrothermal Sediment.</title>
        <authorList>
            <person name="Zhou Z."/>
            <person name="Liu Y."/>
            <person name="Xu W."/>
            <person name="Pan J."/>
            <person name="Luo Z.H."/>
            <person name="Li M."/>
        </authorList>
    </citation>
    <scope>NUCLEOTIDE SEQUENCE [LARGE SCALE GENOMIC DNA]</scope>
    <source>
        <strain evidence="4">SpSt-642</strain>
    </source>
</reference>
<dbReference type="GO" id="GO:0046872">
    <property type="term" value="F:metal ion binding"/>
    <property type="evidence" value="ECO:0007669"/>
    <property type="project" value="InterPro"/>
</dbReference>
<proteinExistence type="predicted"/>
<sequence length="383" mass="43192">MKNFVVYNGGVKLFFGLNTISSVEKFLIGKKKMLIVTGRSSAERSGALNDIINILDKNGVEYVVWNRAEPNPSDRLVYDLVETWRNSVFDGFIAIGGGSVIDLVKACRVVVSSGGDIRDYLYGFRKPVDNQYFMLAVNLTHGTGSEIDRYSVITIEETMEKIGFNAGYPTVSIDDPKYTITLPLNQSIYVTMDAFAHAVESATSIYSSPYTELLALETTRLIIEYLPKLVRELGNVEYRYWLLYASMLGGIGIDHGSAHIGHFIEHLLSGYNPKLPHGAGLAILYRKLVELIYRENPDTTCKLLKPLNPGLKPYPDYSIEASKSYNEFLDSIGFREKLSDYGFSTDSLRDILNLYDRMWSRFSERTSISLTKESLRELLNELI</sequence>
<feature type="domain" description="Alcohol dehydrogenase iron-type/glycerol dehydrogenase GldA" evidence="2">
    <location>
        <begin position="12"/>
        <end position="176"/>
    </location>
</feature>
<evidence type="ECO:0000259" key="2">
    <source>
        <dbReference type="Pfam" id="PF00465"/>
    </source>
</evidence>
<protein>
    <submittedName>
        <fullName evidence="4">Iron-containing alcohol dehydrogenase</fullName>
    </submittedName>
</protein>
<evidence type="ECO:0000313" key="4">
    <source>
        <dbReference type="EMBL" id="HGM58837.1"/>
    </source>
</evidence>